<dbReference type="Proteomes" id="UP000507954">
    <property type="component" value="Unassembled WGS sequence"/>
</dbReference>
<dbReference type="PANTHER" id="PTHR42879:SF2">
    <property type="entry name" value="3-OXOACYL-[ACYL-CARRIER-PROTEIN] REDUCTASE FABG"/>
    <property type="match status" value="1"/>
</dbReference>
<evidence type="ECO:0000313" key="4">
    <source>
        <dbReference type="Proteomes" id="UP000507954"/>
    </source>
</evidence>
<accession>A0A508XBC5</accession>
<evidence type="ECO:0000256" key="2">
    <source>
        <dbReference type="ARBA" id="ARBA00023002"/>
    </source>
</evidence>
<evidence type="ECO:0000313" key="3">
    <source>
        <dbReference type="EMBL" id="VTZ65466.1"/>
    </source>
</evidence>
<dbReference type="Pfam" id="PF13561">
    <property type="entry name" value="adh_short_C2"/>
    <property type="match status" value="1"/>
</dbReference>
<dbReference type="InterPro" id="IPR002347">
    <property type="entry name" value="SDR_fam"/>
</dbReference>
<dbReference type="PRINTS" id="PR00080">
    <property type="entry name" value="SDRFAMILY"/>
</dbReference>
<dbReference type="InterPro" id="IPR036291">
    <property type="entry name" value="NAD(P)-bd_dom_sf"/>
</dbReference>
<name>A0A508XBC5_9HYPH</name>
<comment type="similarity">
    <text evidence="1">Belongs to the short-chain dehydrogenases/reductases (SDR) family.</text>
</comment>
<organism evidence="3 4">
    <name type="scientific">Sinorhizobium medicae</name>
    <dbReference type="NCBI Taxonomy" id="110321"/>
    <lineage>
        <taxon>Bacteria</taxon>
        <taxon>Pseudomonadati</taxon>
        <taxon>Pseudomonadota</taxon>
        <taxon>Alphaproteobacteria</taxon>
        <taxon>Hyphomicrobiales</taxon>
        <taxon>Rhizobiaceae</taxon>
        <taxon>Sinorhizobium/Ensifer group</taxon>
        <taxon>Sinorhizobium</taxon>
    </lineage>
</organism>
<keyword evidence="2" id="KW-0560">Oxidoreductase</keyword>
<dbReference type="RefSeq" id="WP_180162273.1">
    <property type="nucleotide sequence ID" value="NZ_CABFNB010000151.1"/>
</dbReference>
<protein>
    <submittedName>
        <fullName evidence="3">Subunit of 2-(Hydroxy(Phenyl)methyl)-succinyl-CoA DH</fullName>
    </submittedName>
</protein>
<gene>
    <name evidence="3" type="ORF">EMEDMD4_800048</name>
</gene>
<dbReference type="PANTHER" id="PTHR42879">
    <property type="entry name" value="3-OXOACYL-(ACYL-CARRIER-PROTEIN) REDUCTASE"/>
    <property type="match status" value="1"/>
</dbReference>
<dbReference type="GO" id="GO:0016491">
    <property type="term" value="F:oxidoreductase activity"/>
    <property type="evidence" value="ECO:0007669"/>
    <property type="project" value="UniProtKB-KW"/>
</dbReference>
<dbReference type="Gene3D" id="3.40.50.720">
    <property type="entry name" value="NAD(P)-binding Rossmann-like Domain"/>
    <property type="match status" value="1"/>
</dbReference>
<dbReference type="InterPro" id="IPR050259">
    <property type="entry name" value="SDR"/>
</dbReference>
<sequence>MTSFLRHGIITGAAGGIARELTLTLASAGMNLVASDLNAQRLEDTVEEANAMGARVIGVAGDISDPALPSKLCRAAVENFGGLDLLLNCSGFLKDARIPKMPLDVFQQLIAVNLLGPLRLSMAAGEIMKTSGRGRIISIASRAWLGTFGSSGYSCAKGGIVGSHRALALKLAPYGVTVNTIAPGFIETPMAMSLPPHILERVLDSIPVGRPGKANDIAALVLYLASEGSGYVTGQTIVACGGRSIGNPIAKKKEELEG</sequence>
<dbReference type="EMBL" id="CABFNB010000151">
    <property type="protein sequence ID" value="VTZ65466.1"/>
    <property type="molecule type" value="Genomic_DNA"/>
</dbReference>
<dbReference type="PRINTS" id="PR00081">
    <property type="entry name" value="GDHRDH"/>
</dbReference>
<proteinExistence type="inferred from homology"/>
<dbReference type="SUPFAM" id="SSF51735">
    <property type="entry name" value="NAD(P)-binding Rossmann-fold domains"/>
    <property type="match status" value="1"/>
</dbReference>
<reference evidence="3 4" key="1">
    <citation type="submission" date="2019-06" db="EMBL/GenBank/DDBJ databases">
        <authorList>
            <person name="Le Quere A."/>
            <person name="Colella S."/>
        </authorList>
    </citation>
    <scope>NUCLEOTIDE SEQUENCE [LARGE SCALE GENOMIC DNA]</scope>
    <source>
        <strain evidence="3">EmedicaeMD41</strain>
    </source>
</reference>
<dbReference type="AlphaFoldDB" id="A0A508XBC5"/>
<dbReference type="FunFam" id="3.40.50.720:FF:000173">
    <property type="entry name" value="3-oxoacyl-[acyl-carrier protein] reductase"/>
    <property type="match status" value="1"/>
</dbReference>
<evidence type="ECO:0000256" key="1">
    <source>
        <dbReference type="ARBA" id="ARBA00006484"/>
    </source>
</evidence>